<dbReference type="FunFam" id="3.40.190.10:FF:000005">
    <property type="entry name" value="Porphobilinogen deaminase"/>
    <property type="match status" value="1"/>
</dbReference>
<comment type="caution">
    <text evidence="13">The sequence shown here is derived from an EMBL/GenBank/DDBJ whole genome shotgun (WGS) entry which is preliminary data.</text>
</comment>
<evidence type="ECO:0000256" key="8">
    <source>
        <dbReference type="ARBA" id="ARBA00023244"/>
    </source>
</evidence>
<comment type="cofactor">
    <cofactor evidence="1">
        <name>dipyrromethane</name>
        <dbReference type="ChEBI" id="CHEBI:60342"/>
    </cofactor>
</comment>
<evidence type="ECO:0000256" key="6">
    <source>
        <dbReference type="ARBA" id="ARBA00022679"/>
    </source>
</evidence>
<accession>A0A068RNX7</accession>
<dbReference type="EC" id="2.5.1.61" evidence="4"/>
<keyword evidence="14" id="KW-1185">Reference proteome</keyword>
<proteinExistence type="inferred from homology"/>
<dbReference type="STRING" id="1263082.A0A068RNX7"/>
<evidence type="ECO:0000256" key="3">
    <source>
        <dbReference type="ARBA" id="ARBA00005638"/>
    </source>
</evidence>
<organism evidence="13 14">
    <name type="scientific">Lichtheimia corymbifera JMRC:FSU:9682</name>
    <dbReference type="NCBI Taxonomy" id="1263082"/>
    <lineage>
        <taxon>Eukaryota</taxon>
        <taxon>Fungi</taxon>
        <taxon>Fungi incertae sedis</taxon>
        <taxon>Mucoromycota</taxon>
        <taxon>Mucoromycotina</taxon>
        <taxon>Mucoromycetes</taxon>
        <taxon>Mucorales</taxon>
        <taxon>Lichtheimiaceae</taxon>
        <taxon>Lichtheimia</taxon>
    </lineage>
</organism>
<dbReference type="OrthoDB" id="564646at2759"/>
<dbReference type="FunFam" id="3.40.190.10:FF:000260">
    <property type="entry name" value="Porphobilinogen deaminase"/>
    <property type="match status" value="1"/>
</dbReference>
<reference evidence="13" key="1">
    <citation type="submission" date="2013-08" db="EMBL/GenBank/DDBJ databases">
        <title>Gene expansion shapes genome architecture in the human pathogen Lichtheimia corymbifera: an evolutionary genomics analysis in the ancient terrestrial Mucorales (Mucoromycotina).</title>
        <authorList>
            <person name="Schwartze V.U."/>
            <person name="Winter S."/>
            <person name="Shelest E."/>
            <person name="Marcet-Houben M."/>
            <person name="Horn F."/>
            <person name="Wehner S."/>
            <person name="Hoffmann K."/>
            <person name="Riege K."/>
            <person name="Sammeth M."/>
            <person name="Nowrousian M."/>
            <person name="Valiante V."/>
            <person name="Linde J."/>
            <person name="Jacobsen I.D."/>
            <person name="Marz M."/>
            <person name="Brakhage A.A."/>
            <person name="Gabaldon T."/>
            <person name="Bocker S."/>
            <person name="Voigt K."/>
        </authorList>
    </citation>
    <scope>NUCLEOTIDE SEQUENCE [LARGE SCALE GENOMIC DNA]</scope>
    <source>
        <strain evidence="13">FSU 9682</strain>
    </source>
</reference>
<dbReference type="FunFam" id="3.30.160.40:FF:000002">
    <property type="entry name" value="Porphobilinogen deaminase"/>
    <property type="match status" value="1"/>
</dbReference>
<dbReference type="GO" id="GO:0004418">
    <property type="term" value="F:hydroxymethylbilane synthase activity"/>
    <property type="evidence" value="ECO:0007669"/>
    <property type="project" value="UniProtKB-EC"/>
</dbReference>
<dbReference type="PIRSF" id="PIRSF001438">
    <property type="entry name" value="4pyrrol_synth_OHMeBilane_synth"/>
    <property type="match status" value="1"/>
</dbReference>
<evidence type="ECO:0000313" key="13">
    <source>
        <dbReference type="EMBL" id="CDH51337.1"/>
    </source>
</evidence>
<gene>
    <name evidence="13" type="ORF">LCOR_02959.1</name>
</gene>
<evidence type="ECO:0000259" key="12">
    <source>
        <dbReference type="Pfam" id="PF03900"/>
    </source>
</evidence>
<keyword evidence="6" id="KW-0808">Transferase</keyword>
<protein>
    <recommendedName>
        <fullName evidence="5">Porphobilinogen deaminase</fullName>
        <ecNumber evidence="4">2.5.1.61</ecNumber>
    </recommendedName>
    <alternativeName>
        <fullName evidence="10">Hydroxymethylbilane synthase</fullName>
    </alternativeName>
    <alternativeName>
        <fullName evidence="9">Pre-uroporphyrinogen synthase</fullName>
    </alternativeName>
</protein>
<comment type="pathway">
    <text evidence="2">Porphyrin-containing compound metabolism; protoporphyrin-IX biosynthesis; coproporphyrinogen-III from 5-aminolevulinate: step 2/4.</text>
</comment>
<evidence type="ECO:0000256" key="2">
    <source>
        <dbReference type="ARBA" id="ARBA00004735"/>
    </source>
</evidence>
<dbReference type="CDD" id="cd13645">
    <property type="entry name" value="PBP2_HuPBGD_like"/>
    <property type="match status" value="1"/>
</dbReference>
<dbReference type="HAMAP" id="MF_00260">
    <property type="entry name" value="Porphobil_deam"/>
    <property type="match status" value="1"/>
</dbReference>
<dbReference type="GO" id="GO:0006782">
    <property type="term" value="P:protoporphyrinogen IX biosynthetic process"/>
    <property type="evidence" value="ECO:0007669"/>
    <property type="project" value="UniProtKB-UniPathway"/>
</dbReference>
<dbReference type="AlphaFoldDB" id="A0A068RNX7"/>
<dbReference type="PANTHER" id="PTHR11557:SF0">
    <property type="entry name" value="PORPHOBILINOGEN DEAMINASE"/>
    <property type="match status" value="1"/>
</dbReference>
<dbReference type="Pfam" id="PF03900">
    <property type="entry name" value="Porphobil_deamC"/>
    <property type="match status" value="1"/>
</dbReference>
<evidence type="ECO:0000256" key="5">
    <source>
        <dbReference type="ARBA" id="ARBA00016519"/>
    </source>
</evidence>
<comment type="similarity">
    <text evidence="3">Belongs to the HMBS family.</text>
</comment>
<evidence type="ECO:0000256" key="4">
    <source>
        <dbReference type="ARBA" id="ARBA00012655"/>
    </source>
</evidence>
<dbReference type="InterPro" id="IPR036803">
    <property type="entry name" value="Porphobilinogen_deaminase_C_sf"/>
</dbReference>
<evidence type="ECO:0000256" key="1">
    <source>
        <dbReference type="ARBA" id="ARBA00001916"/>
    </source>
</evidence>
<evidence type="ECO:0000256" key="7">
    <source>
        <dbReference type="ARBA" id="ARBA00023133"/>
    </source>
</evidence>
<dbReference type="NCBIfam" id="TIGR00212">
    <property type="entry name" value="hemC"/>
    <property type="match status" value="1"/>
</dbReference>
<dbReference type="PROSITE" id="PS00533">
    <property type="entry name" value="PORPHOBILINOGEN_DEAM"/>
    <property type="match status" value="1"/>
</dbReference>
<feature type="domain" description="Porphobilinogen deaminase C-terminal" evidence="12">
    <location>
        <begin position="239"/>
        <end position="318"/>
    </location>
</feature>
<name>A0A068RNX7_9FUNG</name>
<dbReference type="UniPathway" id="UPA00251">
    <property type="reaction ID" value="UER00319"/>
</dbReference>
<evidence type="ECO:0000256" key="10">
    <source>
        <dbReference type="ARBA" id="ARBA00033064"/>
    </source>
</evidence>
<keyword evidence="8" id="KW-0627">Porphyrin biosynthesis</keyword>
<sequence length="333" mass="36368">MATDTKNDNVFVIGTRRSQLALAQAYIVRDTLAKEYPDYEFKIEAMATTGDRILNVALSKIGEKSLFTKELETALEEGRVDLVVHSLKDLPTVMEPGMMLGGVSERESPDDALVLAERHVTAKTYTTIDSLPAGAVVGTSSLRRTAQIKRKRPDLEIVSVRGNIHTRLSKLDDPANKIDALVLAAAGLTRVGLGHRISQTLDKFMLHAVSQGALGIECRENDTRVLNLLKTLDHTETRITCLCERAMMRELEGGCHVPIGVQSKLEGNTLKLNGMVASLDGKQYVEHSDQVDLDPESSLENKQKVAEALGQGVAKKLVELGADKILEELSTSQ</sequence>
<dbReference type="Gene3D" id="3.40.190.10">
    <property type="entry name" value="Periplasmic binding protein-like II"/>
    <property type="match status" value="2"/>
</dbReference>
<dbReference type="InterPro" id="IPR022418">
    <property type="entry name" value="Porphobilinogen_deaminase_C"/>
</dbReference>
<dbReference type="PRINTS" id="PR00151">
    <property type="entry name" value="PORPHBDMNASE"/>
</dbReference>
<dbReference type="Gene3D" id="3.30.160.40">
    <property type="entry name" value="Porphobilinogen deaminase, C-terminal domain"/>
    <property type="match status" value="1"/>
</dbReference>
<feature type="domain" description="Porphobilinogen deaminase N-terminal" evidence="11">
    <location>
        <begin position="12"/>
        <end position="226"/>
    </location>
</feature>
<dbReference type="InterPro" id="IPR000860">
    <property type="entry name" value="HemC"/>
</dbReference>
<dbReference type="Proteomes" id="UP000027586">
    <property type="component" value="Unassembled WGS sequence"/>
</dbReference>
<dbReference type="Pfam" id="PF01379">
    <property type="entry name" value="Porphobil_deam"/>
    <property type="match status" value="1"/>
</dbReference>
<dbReference type="VEuPathDB" id="FungiDB:LCOR_02959.1"/>
<dbReference type="EMBL" id="CBTN010000009">
    <property type="protein sequence ID" value="CDH51337.1"/>
    <property type="molecule type" value="Genomic_DNA"/>
</dbReference>
<keyword evidence="7" id="KW-0350">Heme biosynthesis</keyword>
<evidence type="ECO:0000256" key="9">
    <source>
        <dbReference type="ARBA" id="ARBA00030685"/>
    </source>
</evidence>
<dbReference type="SUPFAM" id="SSF54782">
    <property type="entry name" value="Porphobilinogen deaminase (hydroxymethylbilane synthase), C-terminal domain"/>
    <property type="match status" value="1"/>
</dbReference>
<dbReference type="SUPFAM" id="SSF53850">
    <property type="entry name" value="Periplasmic binding protein-like II"/>
    <property type="match status" value="1"/>
</dbReference>
<dbReference type="PANTHER" id="PTHR11557">
    <property type="entry name" value="PORPHOBILINOGEN DEAMINASE"/>
    <property type="match status" value="1"/>
</dbReference>
<dbReference type="InterPro" id="IPR022419">
    <property type="entry name" value="Porphobilin_deaminase_cofac_BS"/>
</dbReference>
<dbReference type="InterPro" id="IPR022417">
    <property type="entry name" value="Porphobilin_deaminase_N"/>
</dbReference>
<evidence type="ECO:0000313" key="14">
    <source>
        <dbReference type="Proteomes" id="UP000027586"/>
    </source>
</evidence>
<dbReference type="GO" id="GO:0005737">
    <property type="term" value="C:cytoplasm"/>
    <property type="evidence" value="ECO:0007669"/>
    <property type="project" value="TreeGrafter"/>
</dbReference>
<evidence type="ECO:0000259" key="11">
    <source>
        <dbReference type="Pfam" id="PF01379"/>
    </source>
</evidence>